<dbReference type="SUPFAM" id="SSF55920">
    <property type="entry name" value="Creatinase/aminopeptidase"/>
    <property type="match status" value="1"/>
</dbReference>
<dbReference type="AlphaFoldDB" id="A0A6J7P6B5"/>
<dbReference type="Gene3D" id="3.90.230.10">
    <property type="entry name" value="Creatinase/methionine aminopeptidase superfamily"/>
    <property type="match status" value="1"/>
</dbReference>
<organism evidence="7">
    <name type="scientific">freshwater metagenome</name>
    <dbReference type="NCBI Taxonomy" id="449393"/>
    <lineage>
        <taxon>unclassified sequences</taxon>
        <taxon>metagenomes</taxon>
        <taxon>ecological metagenomes</taxon>
    </lineage>
</organism>
<evidence type="ECO:0000313" key="3">
    <source>
        <dbReference type="EMBL" id="CAB4745638.1"/>
    </source>
</evidence>
<dbReference type="CDD" id="cd01066">
    <property type="entry name" value="APP_MetAP"/>
    <property type="match status" value="1"/>
</dbReference>
<dbReference type="InterPro" id="IPR050659">
    <property type="entry name" value="Peptidase_M24B"/>
</dbReference>
<evidence type="ECO:0000313" key="7">
    <source>
        <dbReference type="EMBL" id="CAB5000857.1"/>
    </source>
</evidence>
<dbReference type="EMBL" id="CAFBMT010000033">
    <property type="protein sequence ID" value="CAB4956869.1"/>
    <property type="molecule type" value="Genomic_DNA"/>
</dbReference>
<dbReference type="EMBL" id="CAFAAV010000172">
    <property type="protein sequence ID" value="CAB4830040.1"/>
    <property type="molecule type" value="Genomic_DNA"/>
</dbReference>
<accession>A0A6J7P6B5</accession>
<gene>
    <name evidence="3" type="ORF">UFOPK2656_03210</name>
    <name evidence="4" type="ORF">UFOPK3099_01990</name>
    <name evidence="5" type="ORF">UFOPK3267_01602</name>
    <name evidence="6" type="ORF">UFOPK3651_03244</name>
    <name evidence="7" type="ORF">UFOPK3931_02126</name>
    <name evidence="2" type="ORF">UFOPK4189_03204</name>
</gene>
<dbReference type="Pfam" id="PF00557">
    <property type="entry name" value="Peptidase_M24"/>
    <property type="match status" value="1"/>
</dbReference>
<evidence type="ECO:0000313" key="2">
    <source>
        <dbReference type="EMBL" id="CAB4365459.1"/>
    </source>
</evidence>
<dbReference type="EMBL" id="CAFBIY010000086">
    <property type="protein sequence ID" value="CAB4851575.1"/>
    <property type="molecule type" value="Genomic_DNA"/>
</dbReference>
<sequence>MIDSTIRDHCLPAEVDRRAASERLARLRTVLAAHDIGAGLYFDAVNIRYACGVRNMQINTTRNPGRYVFVPVEGPVTLFEYTGCGHLAEGYDTVQEIRTAKGVHPFYAGDHHAEHMDAFLEDIDELMARAGLRGQRLGVERAPTMVVPALMARGYDVIDASITIDLAKSIKTPTELQLIRASVACTESAVAYMEERLLPGRTENEVFADLNKALIAGGGEYIETRLFNSGARTNPWFQETGSKVIEHGDLVALDTDAIGCHGYYTDMSRTFLAGDGEATSEQKTVYGLAYEQLQYNIDLIRAGVSFRDFADRTWPIPAEYVKNRYLCPVHGNGMTGEYPVIPYPDIFHLVGQDGEFAENMTVCVESFVGSEHGGPGVKLEEQVLITTTGVERLTTYPYEARLLS</sequence>
<evidence type="ECO:0000313" key="6">
    <source>
        <dbReference type="EMBL" id="CAB4956869.1"/>
    </source>
</evidence>
<dbReference type="EMBL" id="CAESGF010000032">
    <property type="protein sequence ID" value="CAB4365459.1"/>
    <property type="molecule type" value="Genomic_DNA"/>
</dbReference>
<dbReference type="InterPro" id="IPR029149">
    <property type="entry name" value="Creatin/AminoP/Spt16_N"/>
</dbReference>
<dbReference type="SUPFAM" id="SSF53092">
    <property type="entry name" value="Creatinase/prolidase N-terminal domain"/>
    <property type="match status" value="1"/>
</dbReference>
<evidence type="ECO:0000313" key="5">
    <source>
        <dbReference type="EMBL" id="CAB4851575.1"/>
    </source>
</evidence>
<name>A0A6J7P6B5_9ZZZZ</name>
<feature type="domain" description="Peptidase M24" evidence="1">
    <location>
        <begin position="178"/>
        <end position="386"/>
    </location>
</feature>
<dbReference type="Gene3D" id="3.40.350.10">
    <property type="entry name" value="Creatinase/prolidase N-terminal domain"/>
    <property type="match status" value="1"/>
</dbReference>
<dbReference type="InterPro" id="IPR000994">
    <property type="entry name" value="Pept_M24"/>
</dbReference>
<protein>
    <submittedName>
        <fullName evidence="7">Unannotated protein</fullName>
    </submittedName>
</protein>
<dbReference type="EMBL" id="CAFBOL010000065">
    <property type="protein sequence ID" value="CAB5000857.1"/>
    <property type="molecule type" value="Genomic_DNA"/>
</dbReference>
<reference evidence="7" key="1">
    <citation type="submission" date="2020-05" db="EMBL/GenBank/DDBJ databases">
        <authorList>
            <person name="Chiriac C."/>
            <person name="Salcher M."/>
            <person name="Ghai R."/>
            <person name="Kavagutti S V."/>
        </authorList>
    </citation>
    <scope>NUCLEOTIDE SEQUENCE</scope>
</reference>
<dbReference type="PANTHER" id="PTHR46112:SF2">
    <property type="entry name" value="XAA-PRO AMINOPEPTIDASE P-RELATED"/>
    <property type="match status" value="1"/>
</dbReference>
<proteinExistence type="predicted"/>
<dbReference type="InterPro" id="IPR036005">
    <property type="entry name" value="Creatinase/aminopeptidase-like"/>
</dbReference>
<dbReference type="PANTHER" id="PTHR46112">
    <property type="entry name" value="AMINOPEPTIDASE"/>
    <property type="match status" value="1"/>
</dbReference>
<evidence type="ECO:0000313" key="4">
    <source>
        <dbReference type="EMBL" id="CAB4830040.1"/>
    </source>
</evidence>
<dbReference type="EMBL" id="CAEZYF010000032">
    <property type="protein sequence ID" value="CAB4745638.1"/>
    <property type="molecule type" value="Genomic_DNA"/>
</dbReference>
<evidence type="ECO:0000259" key="1">
    <source>
        <dbReference type="Pfam" id="PF00557"/>
    </source>
</evidence>